<protein>
    <submittedName>
        <fullName evidence="1">Uncharacterized protein</fullName>
    </submittedName>
</protein>
<proteinExistence type="predicted"/>
<name>A0ABW4LGQ8_9MICO</name>
<keyword evidence="2" id="KW-1185">Reference proteome</keyword>
<dbReference type="Proteomes" id="UP001597347">
    <property type="component" value="Unassembled WGS sequence"/>
</dbReference>
<gene>
    <name evidence="1" type="ORF">ACFSBI_12770</name>
</gene>
<sequence length="393" mass="40185">MNGRAGVGVLTVVLVPVLLAGLLLWVLFFGAQPAVAACSPDLVSVDAAAIPPGAQVAGFGQAQLVNAALIVGAAAKLGMGGDAQLLGVQTAIGESTLRNLDHGDGAINPDGSVADSLGLFQQQSSWGTVDQRRDPGTAATLFFTRLAMVSSWQQMVPTLAINRVQGNQDPDYYSRFRDQATAVVHYLATLSPTATASSTAAAASPSPTAATAAVADGGGGCGGAISGDARTLAQGLLQQIKAGRLTVLEPRYEQEIANVAAGTQTSACGLDPRTLQLIDLALRTFRTVGVSDLNRRCTGSLLGAGTQSSHWINGGGQAVDFYNLGGAALTGGDPASMRFLHVLDQVVPAGARAGQVECRAPTSFVHLTQFADTCNHLHIDVAFTGNTPLTLTG</sequence>
<organism evidence="1 2">
    <name type="scientific">Amnibacterium endophyticum</name>
    <dbReference type="NCBI Taxonomy" id="2109337"/>
    <lineage>
        <taxon>Bacteria</taxon>
        <taxon>Bacillati</taxon>
        <taxon>Actinomycetota</taxon>
        <taxon>Actinomycetes</taxon>
        <taxon>Micrococcales</taxon>
        <taxon>Microbacteriaceae</taxon>
        <taxon>Amnibacterium</taxon>
    </lineage>
</organism>
<dbReference type="RefSeq" id="WP_377935505.1">
    <property type="nucleotide sequence ID" value="NZ_JBHUEA010000020.1"/>
</dbReference>
<comment type="caution">
    <text evidence="1">The sequence shown here is derived from an EMBL/GenBank/DDBJ whole genome shotgun (WGS) entry which is preliminary data.</text>
</comment>
<evidence type="ECO:0000313" key="1">
    <source>
        <dbReference type="EMBL" id="MFD1722423.1"/>
    </source>
</evidence>
<accession>A0ABW4LGQ8</accession>
<evidence type="ECO:0000313" key="2">
    <source>
        <dbReference type="Proteomes" id="UP001597347"/>
    </source>
</evidence>
<dbReference type="EMBL" id="JBHUEA010000020">
    <property type="protein sequence ID" value="MFD1722423.1"/>
    <property type="molecule type" value="Genomic_DNA"/>
</dbReference>
<reference evidence="2" key="1">
    <citation type="journal article" date="2019" name="Int. J. Syst. Evol. Microbiol.">
        <title>The Global Catalogue of Microorganisms (GCM) 10K type strain sequencing project: providing services to taxonomists for standard genome sequencing and annotation.</title>
        <authorList>
            <consortium name="The Broad Institute Genomics Platform"/>
            <consortium name="The Broad Institute Genome Sequencing Center for Infectious Disease"/>
            <person name="Wu L."/>
            <person name="Ma J."/>
        </authorList>
    </citation>
    <scope>NUCLEOTIDE SEQUENCE [LARGE SCALE GENOMIC DNA]</scope>
    <source>
        <strain evidence="2">CGMCC 1.12471</strain>
    </source>
</reference>